<dbReference type="GO" id="GO:0005524">
    <property type="term" value="F:ATP binding"/>
    <property type="evidence" value="ECO:0007669"/>
    <property type="project" value="UniProtKB-KW"/>
</dbReference>
<name>A0A4Q5IVT7_9ACTN</name>
<reference evidence="14 15" key="1">
    <citation type="submission" date="2019-01" db="EMBL/GenBank/DDBJ databases">
        <title>Nocardioides guangzhouensis sp. nov., an actinobacterium isolated from soil.</title>
        <authorList>
            <person name="Fu Y."/>
            <person name="Cai Y."/>
            <person name="Lin Z."/>
            <person name="Chen P."/>
        </authorList>
    </citation>
    <scope>NUCLEOTIDE SEQUENCE [LARGE SCALE GENOMIC DNA]</scope>
    <source>
        <strain evidence="14 15">NBRC 105384</strain>
    </source>
</reference>
<evidence type="ECO:0000259" key="13">
    <source>
        <dbReference type="PROSITE" id="PS50146"/>
    </source>
</evidence>
<dbReference type="GO" id="GO:0005886">
    <property type="term" value="C:plasma membrane"/>
    <property type="evidence" value="ECO:0007669"/>
    <property type="project" value="TreeGrafter"/>
</dbReference>
<dbReference type="InterPro" id="IPR016064">
    <property type="entry name" value="NAD/diacylglycerol_kinase_sf"/>
</dbReference>
<keyword evidence="7 14" id="KW-0418">Kinase</keyword>
<gene>
    <name evidence="14" type="ORF">ETU37_17240</name>
</gene>
<dbReference type="GO" id="GO:0008654">
    <property type="term" value="P:phospholipid biosynthetic process"/>
    <property type="evidence" value="ECO:0007669"/>
    <property type="project" value="UniProtKB-KW"/>
</dbReference>
<dbReference type="InterPro" id="IPR050187">
    <property type="entry name" value="Lipid_Phosphate_FormReg"/>
</dbReference>
<evidence type="ECO:0000256" key="12">
    <source>
        <dbReference type="ARBA" id="ARBA00023264"/>
    </source>
</evidence>
<evidence type="ECO:0000256" key="7">
    <source>
        <dbReference type="ARBA" id="ARBA00022777"/>
    </source>
</evidence>
<evidence type="ECO:0000256" key="4">
    <source>
        <dbReference type="ARBA" id="ARBA00022679"/>
    </source>
</evidence>
<evidence type="ECO:0000256" key="9">
    <source>
        <dbReference type="ARBA" id="ARBA00022842"/>
    </source>
</evidence>
<dbReference type="SMART" id="SM00046">
    <property type="entry name" value="DAGKc"/>
    <property type="match status" value="1"/>
</dbReference>
<dbReference type="PANTHER" id="PTHR12358">
    <property type="entry name" value="SPHINGOSINE KINASE"/>
    <property type="match status" value="1"/>
</dbReference>
<proteinExistence type="inferred from homology"/>
<dbReference type="NCBIfam" id="TIGR00147">
    <property type="entry name" value="YegS/Rv2252/BmrU family lipid kinase"/>
    <property type="match status" value="1"/>
</dbReference>
<dbReference type="InterPro" id="IPR001206">
    <property type="entry name" value="Diacylglycerol_kinase_cat_dom"/>
</dbReference>
<protein>
    <submittedName>
        <fullName evidence="14">Diacylglycerol kinase family lipid kinase</fullName>
    </submittedName>
</protein>
<accession>A0A4Q5IVT7</accession>
<keyword evidence="9" id="KW-0460">Magnesium</keyword>
<dbReference type="RefSeq" id="WP_129988595.1">
    <property type="nucleotide sequence ID" value="NZ_SDPU01000032.1"/>
</dbReference>
<dbReference type="GO" id="GO:0016301">
    <property type="term" value="F:kinase activity"/>
    <property type="evidence" value="ECO:0007669"/>
    <property type="project" value="UniProtKB-KW"/>
</dbReference>
<evidence type="ECO:0000256" key="5">
    <source>
        <dbReference type="ARBA" id="ARBA00022723"/>
    </source>
</evidence>
<keyword evidence="5" id="KW-0479">Metal-binding</keyword>
<dbReference type="EMBL" id="SDPU01000032">
    <property type="protein sequence ID" value="RYU10157.1"/>
    <property type="molecule type" value="Genomic_DNA"/>
</dbReference>
<dbReference type="SUPFAM" id="SSF111331">
    <property type="entry name" value="NAD kinase/diacylglycerol kinase-like"/>
    <property type="match status" value="1"/>
</dbReference>
<keyword evidence="4" id="KW-0808">Transferase</keyword>
<evidence type="ECO:0000256" key="3">
    <source>
        <dbReference type="ARBA" id="ARBA00022516"/>
    </source>
</evidence>
<keyword evidence="12" id="KW-1208">Phospholipid metabolism</keyword>
<keyword evidence="11" id="KW-0594">Phospholipid biosynthesis</keyword>
<keyword evidence="3" id="KW-0444">Lipid biosynthesis</keyword>
<evidence type="ECO:0000256" key="1">
    <source>
        <dbReference type="ARBA" id="ARBA00001946"/>
    </source>
</evidence>
<evidence type="ECO:0000256" key="8">
    <source>
        <dbReference type="ARBA" id="ARBA00022840"/>
    </source>
</evidence>
<dbReference type="Proteomes" id="UP000291189">
    <property type="component" value="Unassembled WGS sequence"/>
</dbReference>
<dbReference type="InterPro" id="IPR045540">
    <property type="entry name" value="YegS/DAGK_C"/>
</dbReference>
<feature type="domain" description="DAGKc" evidence="13">
    <location>
        <begin position="1"/>
        <end position="129"/>
    </location>
</feature>
<dbReference type="InterPro" id="IPR005218">
    <property type="entry name" value="Diacylglycerol/lipid_kinase"/>
</dbReference>
<organism evidence="14 15">
    <name type="scientific">Nocardioides iriomotensis</name>
    <dbReference type="NCBI Taxonomy" id="715784"/>
    <lineage>
        <taxon>Bacteria</taxon>
        <taxon>Bacillati</taxon>
        <taxon>Actinomycetota</taxon>
        <taxon>Actinomycetes</taxon>
        <taxon>Propionibacteriales</taxon>
        <taxon>Nocardioidaceae</taxon>
        <taxon>Nocardioides</taxon>
    </lineage>
</organism>
<comment type="similarity">
    <text evidence="2">Belongs to the diacylglycerol/lipid kinase family.</text>
</comment>
<evidence type="ECO:0000313" key="15">
    <source>
        <dbReference type="Proteomes" id="UP000291189"/>
    </source>
</evidence>
<dbReference type="AlphaFoldDB" id="A0A4Q5IVT7"/>
<dbReference type="Gene3D" id="3.40.50.10330">
    <property type="entry name" value="Probable inorganic polyphosphate/atp-NAD kinase, domain 1"/>
    <property type="match status" value="1"/>
</dbReference>
<dbReference type="OrthoDB" id="142078at2"/>
<evidence type="ECO:0000256" key="6">
    <source>
        <dbReference type="ARBA" id="ARBA00022741"/>
    </source>
</evidence>
<comment type="caution">
    <text evidence="14">The sequence shown here is derived from an EMBL/GenBank/DDBJ whole genome shotgun (WGS) entry which is preliminary data.</text>
</comment>
<dbReference type="PROSITE" id="PS50146">
    <property type="entry name" value="DAGK"/>
    <property type="match status" value="1"/>
</dbReference>
<comment type="cofactor">
    <cofactor evidence="1">
        <name>Mg(2+)</name>
        <dbReference type="ChEBI" id="CHEBI:18420"/>
    </cofactor>
</comment>
<dbReference type="GO" id="GO:0046872">
    <property type="term" value="F:metal ion binding"/>
    <property type="evidence" value="ECO:0007669"/>
    <property type="project" value="UniProtKB-KW"/>
</dbReference>
<dbReference type="Gene3D" id="2.60.200.40">
    <property type="match status" value="1"/>
</dbReference>
<dbReference type="Pfam" id="PF19279">
    <property type="entry name" value="YegS_C"/>
    <property type="match status" value="1"/>
</dbReference>
<evidence type="ECO:0000256" key="10">
    <source>
        <dbReference type="ARBA" id="ARBA00023098"/>
    </source>
</evidence>
<keyword evidence="8" id="KW-0067">ATP-binding</keyword>
<dbReference type="PANTHER" id="PTHR12358:SF106">
    <property type="entry name" value="LIPID KINASE YEGS"/>
    <property type="match status" value="1"/>
</dbReference>
<keyword evidence="15" id="KW-1185">Reference proteome</keyword>
<keyword evidence="6" id="KW-0547">Nucleotide-binding</keyword>
<evidence type="ECO:0000313" key="14">
    <source>
        <dbReference type="EMBL" id="RYU10157.1"/>
    </source>
</evidence>
<evidence type="ECO:0000256" key="2">
    <source>
        <dbReference type="ARBA" id="ARBA00005983"/>
    </source>
</evidence>
<sequence length="298" mass="30667">MTRSFHCLVNPLSGGGSAPGAVVPVTRLLRDAGAQVRVTYSPGPVGCADLARRAAEAGDVVVAVGGDGMLASVAAAVSQAGGVLGIVPSGRGNDFARMLGVPARPDVLADLLLTAAPRPVDAVEAAGRLVLGSVYAGVDSDASAVVDRSHRLPRSLQYPYAALRAVARYTPTCFTVTVDGERHDERAATVVVANSAYYGAGMRIAPDAVVDDGLLDVVVVRAASRLRLVRALPRLYDGSHVDLDEVLVLRGREVTLASDERVTAYGDGERLVPLPLTATVRPAALTVLAPPAPVRGGA</sequence>
<evidence type="ECO:0000256" key="11">
    <source>
        <dbReference type="ARBA" id="ARBA00023209"/>
    </source>
</evidence>
<keyword evidence="10" id="KW-0443">Lipid metabolism</keyword>
<dbReference type="InterPro" id="IPR017438">
    <property type="entry name" value="ATP-NAD_kinase_N"/>
</dbReference>
<dbReference type="Pfam" id="PF00781">
    <property type="entry name" value="DAGK_cat"/>
    <property type="match status" value="1"/>
</dbReference>